<dbReference type="Proteomes" id="UP001165190">
    <property type="component" value="Unassembled WGS sequence"/>
</dbReference>
<organism evidence="2 3">
    <name type="scientific">Hibiscus trionum</name>
    <name type="common">Flower of an hour</name>
    <dbReference type="NCBI Taxonomy" id="183268"/>
    <lineage>
        <taxon>Eukaryota</taxon>
        <taxon>Viridiplantae</taxon>
        <taxon>Streptophyta</taxon>
        <taxon>Embryophyta</taxon>
        <taxon>Tracheophyta</taxon>
        <taxon>Spermatophyta</taxon>
        <taxon>Magnoliopsida</taxon>
        <taxon>eudicotyledons</taxon>
        <taxon>Gunneridae</taxon>
        <taxon>Pentapetalae</taxon>
        <taxon>rosids</taxon>
        <taxon>malvids</taxon>
        <taxon>Malvales</taxon>
        <taxon>Malvaceae</taxon>
        <taxon>Malvoideae</taxon>
        <taxon>Hibiscus</taxon>
    </lineage>
</organism>
<comment type="caution">
    <text evidence="2">The sequence shown here is derived from an EMBL/GenBank/DDBJ whole genome shotgun (WGS) entry which is preliminary data.</text>
</comment>
<evidence type="ECO:0000313" key="3">
    <source>
        <dbReference type="Proteomes" id="UP001165190"/>
    </source>
</evidence>
<evidence type="ECO:0000256" key="1">
    <source>
        <dbReference type="SAM" id="MobiDB-lite"/>
    </source>
</evidence>
<gene>
    <name evidence="2" type="ORF">HRI_004736700</name>
</gene>
<feature type="region of interest" description="Disordered" evidence="1">
    <location>
        <begin position="1"/>
        <end position="66"/>
    </location>
</feature>
<keyword evidence="3" id="KW-1185">Reference proteome</keyword>
<accession>A0A9W7MTB7</accession>
<dbReference type="AlphaFoldDB" id="A0A9W7MTB7"/>
<evidence type="ECO:0000313" key="2">
    <source>
        <dbReference type="EMBL" id="GMJ10675.1"/>
    </source>
</evidence>
<feature type="compositionally biased region" description="Basic and acidic residues" evidence="1">
    <location>
        <begin position="34"/>
        <end position="58"/>
    </location>
</feature>
<name>A0A9W7MTB7_HIBTR</name>
<dbReference type="EMBL" id="BSYR01000057">
    <property type="protein sequence ID" value="GMJ10675.1"/>
    <property type="molecule type" value="Genomic_DNA"/>
</dbReference>
<sequence>MAPQNSGEVQIAKGVADRNGEKKRGSSKDIISALDKKGAKLEESVREVKETRGDEESHSSLVETLEGNIKEELENLLSEMYDKLDDRDNSLQA</sequence>
<feature type="compositionally biased region" description="Basic and acidic residues" evidence="1">
    <location>
        <begin position="15"/>
        <end position="27"/>
    </location>
</feature>
<protein>
    <submittedName>
        <fullName evidence="2">Uncharacterized protein</fullName>
    </submittedName>
</protein>
<proteinExistence type="predicted"/>
<reference evidence="2" key="1">
    <citation type="submission" date="2023-05" db="EMBL/GenBank/DDBJ databases">
        <title>Genome and transcriptome analyses reveal genes involved in the formation of fine ridges on petal epidermal cells in Hibiscus trionum.</title>
        <authorList>
            <person name="Koshimizu S."/>
            <person name="Masuda S."/>
            <person name="Ishii T."/>
            <person name="Shirasu K."/>
            <person name="Hoshino A."/>
            <person name="Arita M."/>
        </authorList>
    </citation>
    <scope>NUCLEOTIDE SEQUENCE</scope>
    <source>
        <strain evidence="2">Hamamatsu line</strain>
    </source>
</reference>